<evidence type="ECO:0000313" key="3">
    <source>
        <dbReference type="Proteomes" id="UP000054248"/>
    </source>
</evidence>
<dbReference type="EMBL" id="KN822972">
    <property type="protein sequence ID" value="KIO30411.1"/>
    <property type="molecule type" value="Genomic_DNA"/>
</dbReference>
<dbReference type="HOGENOM" id="CLU_734028_0_0_1"/>
<dbReference type="SUPFAM" id="SSF81383">
    <property type="entry name" value="F-box domain"/>
    <property type="match status" value="1"/>
</dbReference>
<dbReference type="CDD" id="cd09917">
    <property type="entry name" value="F-box_SF"/>
    <property type="match status" value="1"/>
</dbReference>
<proteinExistence type="predicted"/>
<reference evidence="3" key="2">
    <citation type="submission" date="2015-01" db="EMBL/GenBank/DDBJ databases">
        <title>Evolutionary Origins and Diversification of the Mycorrhizal Mutualists.</title>
        <authorList>
            <consortium name="DOE Joint Genome Institute"/>
            <consortium name="Mycorrhizal Genomics Consortium"/>
            <person name="Kohler A."/>
            <person name="Kuo A."/>
            <person name="Nagy L.G."/>
            <person name="Floudas D."/>
            <person name="Copeland A."/>
            <person name="Barry K.W."/>
            <person name="Cichocki N."/>
            <person name="Veneault-Fourrey C."/>
            <person name="LaButti K."/>
            <person name="Lindquist E.A."/>
            <person name="Lipzen A."/>
            <person name="Lundell T."/>
            <person name="Morin E."/>
            <person name="Murat C."/>
            <person name="Riley R."/>
            <person name="Ohm R."/>
            <person name="Sun H."/>
            <person name="Tunlid A."/>
            <person name="Henrissat B."/>
            <person name="Grigoriev I.V."/>
            <person name="Hibbett D.S."/>
            <person name="Martin F."/>
        </authorList>
    </citation>
    <scope>NUCLEOTIDE SEQUENCE [LARGE SCALE GENOMIC DNA]</scope>
    <source>
        <strain evidence="3">MUT 4182</strain>
    </source>
</reference>
<name>A0A0C3QPW9_9AGAM</name>
<dbReference type="InterPro" id="IPR001810">
    <property type="entry name" value="F-box_dom"/>
</dbReference>
<dbReference type="SUPFAM" id="SSF52047">
    <property type="entry name" value="RNI-like"/>
    <property type="match status" value="1"/>
</dbReference>
<dbReference type="Pfam" id="PF12937">
    <property type="entry name" value="F-box-like"/>
    <property type="match status" value="1"/>
</dbReference>
<reference evidence="2 3" key="1">
    <citation type="submission" date="2014-04" db="EMBL/GenBank/DDBJ databases">
        <authorList>
            <consortium name="DOE Joint Genome Institute"/>
            <person name="Kuo A."/>
            <person name="Girlanda M."/>
            <person name="Perotto S."/>
            <person name="Kohler A."/>
            <person name="Nagy L.G."/>
            <person name="Floudas D."/>
            <person name="Copeland A."/>
            <person name="Barry K.W."/>
            <person name="Cichocki N."/>
            <person name="Veneault-Fourrey C."/>
            <person name="LaButti K."/>
            <person name="Lindquist E.A."/>
            <person name="Lipzen A."/>
            <person name="Lundell T."/>
            <person name="Morin E."/>
            <person name="Murat C."/>
            <person name="Sun H."/>
            <person name="Tunlid A."/>
            <person name="Henrissat B."/>
            <person name="Grigoriev I.V."/>
            <person name="Hibbett D.S."/>
            <person name="Martin F."/>
            <person name="Nordberg H.P."/>
            <person name="Cantor M.N."/>
            <person name="Hua S.X."/>
        </authorList>
    </citation>
    <scope>NUCLEOTIDE SEQUENCE [LARGE SCALE GENOMIC DNA]</scope>
    <source>
        <strain evidence="2 3">MUT 4182</strain>
    </source>
</reference>
<dbReference type="PROSITE" id="PS50181">
    <property type="entry name" value="FBOX"/>
    <property type="match status" value="1"/>
</dbReference>
<organism evidence="2 3">
    <name type="scientific">Tulasnella calospora MUT 4182</name>
    <dbReference type="NCBI Taxonomy" id="1051891"/>
    <lineage>
        <taxon>Eukaryota</taxon>
        <taxon>Fungi</taxon>
        <taxon>Dikarya</taxon>
        <taxon>Basidiomycota</taxon>
        <taxon>Agaricomycotina</taxon>
        <taxon>Agaricomycetes</taxon>
        <taxon>Cantharellales</taxon>
        <taxon>Tulasnellaceae</taxon>
        <taxon>Tulasnella</taxon>
    </lineage>
</organism>
<dbReference type="InterPro" id="IPR036047">
    <property type="entry name" value="F-box-like_dom_sf"/>
</dbReference>
<keyword evidence="3" id="KW-1185">Reference proteome</keyword>
<dbReference type="AlphaFoldDB" id="A0A0C3QPW9"/>
<accession>A0A0C3QPW9</accession>
<sequence length="424" mass="48460">MDILYQFKTKLLETINALYWRERPSTQWDSRRETPRSAGHVAPSAFIHNLPRELLIEIFLSALENPLDVHRLSSVCKYWRGTILNCPYYWQVIDSRQGKRCWPQILRRGKNGPLIAQIRVCKVPWYGTDPIPHLIQLITPESRRIHAIDWTVEPSTPYFQPFFENVSLLHLTKLTVSVWPWVPVPVPIHIGDGVPLRQLDLDRVTIPWDTPRLGGLETLSLSNLNGDSPTLPQLRHILLSAPLLRHLSISNWRAESTPGFWATQVSSITLPSLTVLEVRSLSAIVHSRLLSMLDVPSLTKVLWNCADGWALALGPLLLRRSAQCVKASPEIVINWYKKNHTLHIRSKMRDEWSKPQDTIESCKSVDLSIQTSNGFRLIKQVGRLLSNTSSILFETDSKRAAKRVRRLALRSNALIEVQDFISLC</sequence>
<dbReference type="OrthoDB" id="3156934at2759"/>
<evidence type="ECO:0000313" key="2">
    <source>
        <dbReference type="EMBL" id="KIO30411.1"/>
    </source>
</evidence>
<dbReference type="Proteomes" id="UP000054248">
    <property type="component" value="Unassembled WGS sequence"/>
</dbReference>
<feature type="domain" description="F-box" evidence="1">
    <location>
        <begin position="44"/>
        <end position="93"/>
    </location>
</feature>
<evidence type="ECO:0000259" key="1">
    <source>
        <dbReference type="PROSITE" id="PS50181"/>
    </source>
</evidence>
<gene>
    <name evidence="2" type="ORF">M407DRAFT_20478</name>
</gene>
<dbReference type="Gene3D" id="1.20.1280.50">
    <property type="match status" value="1"/>
</dbReference>
<protein>
    <recommendedName>
        <fullName evidence="1">F-box domain-containing protein</fullName>
    </recommendedName>
</protein>